<gene>
    <name evidence="2" type="ORF">QRX50_48775</name>
</gene>
<sequence length="294" mass="31316">MSDEYGPFITHFRADGRAVERLSPFDGSLPKELKYRVPNKGMEGLALTPDGKTLVGIMQSALQQPDLTKKPGNVTTLRIVTVDLRTCATHEYLYLLQDPDDTGTAVSEITALSSTKFLVDERDGNFEPGAFKKIYEIDLRDATDVGPKAKVAGAVYDSAKGGLLVGDAQSSLDAYVGKDTTEEATADLAGVGIKPVAKKLYVDLGALVTGFDPTGGFFGHDKVEGVATTDGGRTLVVSNDNDFGIDGLSNTAPPYALHAKTLPNGQQDDGEYLKIDTTKLPARVTTATVTIDVR</sequence>
<dbReference type="InterPro" id="IPR027372">
    <property type="entry name" value="Phytase-like_dom"/>
</dbReference>
<dbReference type="Pfam" id="PF13449">
    <property type="entry name" value="Phytase-like"/>
    <property type="match status" value="1"/>
</dbReference>
<dbReference type="AlphaFoldDB" id="A0A9Y2MVU0"/>
<dbReference type="KEGG" id="acab:QRX50_48775"/>
<proteinExistence type="predicted"/>
<organism evidence="2 3">
    <name type="scientific">Amycolatopsis carbonis</name>
    <dbReference type="NCBI Taxonomy" id="715471"/>
    <lineage>
        <taxon>Bacteria</taxon>
        <taxon>Bacillati</taxon>
        <taxon>Actinomycetota</taxon>
        <taxon>Actinomycetes</taxon>
        <taxon>Pseudonocardiales</taxon>
        <taxon>Pseudonocardiaceae</taxon>
        <taxon>Amycolatopsis</taxon>
    </lineage>
</organism>
<dbReference type="RefSeq" id="WP_285969826.1">
    <property type="nucleotide sequence ID" value="NZ_CP127294.1"/>
</dbReference>
<dbReference type="Proteomes" id="UP001236014">
    <property type="component" value="Chromosome"/>
</dbReference>
<evidence type="ECO:0000259" key="1">
    <source>
        <dbReference type="Pfam" id="PF13449"/>
    </source>
</evidence>
<feature type="domain" description="Phytase-like" evidence="1">
    <location>
        <begin position="1"/>
        <end position="243"/>
    </location>
</feature>
<protein>
    <submittedName>
        <fullName evidence="2">Esterase-like activity of phytase family protein</fullName>
    </submittedName>
</protein>
<dbReference type="PANTHER" id="PTHR37957:SF1">
    <property type="entry name" value="PHYTASE-LIKE DOMAIN-CONTAINING PROTEIN"/>
    <property type="match status" value="1"/>
</dbReference>
<dbReference type="EMBL" id="CP127294">
    <property type="protein sequence ID" value="WIX79133.1"/>
    <property type="molecule type" value="Genomic_DNA"/>
</dbReference>
<evidence type="ECO:0000313" key="2">
    <source>
        <dbReference type="EMBL" id="WIX79133.1"/>
    </source>
</evidence>
<name>A0A9Y2MVU0_9PSEU</name>
<evidence type="ECO:0000313" key="3">
    <source>
        <dbReference type="Proteomes" id="UP001236014"/>
    </source>
</evidence>
<reference evidence="2 3" key="1">
    <citation type="submission" date="2023-06" db="EMBL/GenBank/DDBJ databases">
        <authorList>
            <person name="Oyuntsetseg B."/>
            <person name="Kim S.B."/>
        </authorList>
    </citation>
    <scope>NUCLEOTIDE SEQUENCE [LARGE SCALE GENOMIC DNA]</scope>
    <source>
        <strain evidence="2 3">2-15</strain>
    </source>
</reference>
<keyword evidence="3" id="KW-1185">Reference proteome</keyword>
<accession>A0A9Y2MVU0</accession>
<dbReference type="PANTHER" id="PTHR37957">
    <property type="entry name" value="BLR7070 PROTEIN"/>
    <property type="match status" value="1"/>
</dbReference>